<proteinExistence type="predicted"/>
<reference evidence="1" key="1">
    <citation type="submission" date="2021-05" db="EMBL/GenBank/DDBJ databases">
        <authorList>
            <person name="Scholz U."/>
            <person name="Mascher M."/>
            <person name="Fiebig A."/>
        </authorList>
    </citation>
    <scope>NUCLEOTIDE SEQUENCE [LARGE SCALE GENOMIC DNA]</scope>
</reference>
<reference evidence="1" key="2">
    <citation type="submission" date="2025-09" db="UniProtKB">
        <authorList>
            <consortium name="EnsemblPlants"/>
        </authorList>
    </citation>
    <scope>IDENTIFICATION</scope>
</reference>
<dbReference type="EnsemblPlants" id="AVESA.00010b.r2.2DG0356290.1">
    <property type="protein sequence ID" value="AVESA.00010b.r2.2DG0356290.1.CDS"/>
    <property type="gene ID" value="AVESA.00010b.r2.2DG0356290"/>
</dbReference>
<evidence type="ECO:0000313" key="2">
    <source>
        <dbReference type="Proteomes" id="UP001732700"/>
    </source>
</evidence>
<organism evidence="1 2">
    <name type="scientific">Avena sativa</name>
    <name type="common">Oat</name>
    <dbReference type="NCBI Taxonomy" id="4498"/>
    <lineage>
        <taxon>Eukaryota</taxon>
        <taxon>Viridiplantae</taxon>
        <taxon>Streptophyta</taxon>
        <taxon>Embryophyta</taxon>
        <taxon>Tracheophyta</taxon>
        <taxon>Spermatophyta</taxon>
        <taxon>Magnoliopsida</taxon>
        <taxon>Liliopsida</taxon>
        <taxon>Poales</taxon>
        <taxon>Poaceae</taxon>
        <taxon>BOP clade</taxon>
        <taxon>Pooideae</taxon>
        <taxon>Poodae</taxon>
        <taxon>Poeae</taxon>
        <taxon>Poeae Chloroplast Group 1 (Aveneae type)</taxon>
        <taxon>Aveninae</taxon>
        <taxon>Avena</taxon>
    </lineage>
</organism>
<evidence type="ECO:0000313" key="1">
    <source>
        <dbReference type="EnsemblPlants" id="AVESA.00010b.r2.2DG0356290.1.CDS"/>
    </source>
</evidence>
<name>A0ACD5V247_AVESA</name>
<sequence length="521" mass="57047">MDTASAKIAVLSCAFIIILLLHYLLAVVVGKSSLKGGCLPPSPRGIPFLGHLLLVKKPFHAALSRLAARHGPVFSMRLGSRSAVIVSSPACARECLTEHDVTFADRPRFPSMQLVAMDGVMLATSSYGPHWRTLRRVAAVQLLSAHRVSSMSGVISAEVRALVRRLCVSSAPRVQLRRRLLELSLSILMETIANTKATSSSTTASADAAADTDTDMSVESQEFRKEVDEINTHIGTANLWDYLPLLRWFDVLGARRKILAAVSRRDAFLQRLIDSQRHRIDDDHDTEKKSMISVLFALQKKEPEVYTDTMIMGLCVNLFSAGTGTTSVTAEWAMTLLLNHPKVLQKARAEIDASVGTSRLIVAEDVSGLTYLRCIISETLRLYPATPLLLPHQSSADCTVGGYHVPKGTMLTVNAYAVHRDPAMWENPHEFRPERFQDGKADGLFMIPFGMGRRKCPGEAMALRIVGLVLGALIQCFDWGQVDGVEMDMTEGGVGFIIPKAVPFEAVCKPRAAMSDVLRGL</sequence>
<keyword evidence="2" id="KW-1185">Reference proteome</keyword>
<accession>A0ACD5V247</accession>
<protein>
    <submittedName>
        <fullName evidence="1">Uncharacterized protein</fullName>
    </submittedName>
</protein>
<dbReference type="Proteomes" id="UP001732700">
    <property type="component" value="Chromosome 2D"/>
</dbReference>